<accession>A0A3M7QW80</accession>
<sequence>MLLFHFSDFTCKKNENFMYKLFTKYAEFFQNLNYLFKKYLGMMSIENKIYNYMLTKLLRNFFYLIPRKKKLIYF</sequence>
<evidence type="ECO:0000313" key="1">
    <source>
        <dbReference type="EMBL" id="RNA15238.1"/>
    </source>
</evidence>
<dbReference type="AlphaFoldDB" id="A0A3M7QW80"/>
<dbReference type="EMBL" id="REGN01005005">
    <property type="protein sequence ID" value="RNA15238.1"/>
    <property type="molecule type" value="Genomic_DNA"/>
</dbReference>
<proteinExistence type="predicted"/>
<protein>
    <submittedName>
        <fullName evidence="1">Uncharacterized protein</fullName>
    </submittedName>
</protein>
<organism evidence="1 2">
    <name type="scientific">Brachionus plicatilis</name>
    <name type="common">Marine rotifer</name>
    <name type="synonym">Brachionus muelleri</name>
    <dbReference type="NCBI Taxonomy" id="10195"/>
    <lineage>
        <taxon>Eukaryota</taxon>
        <taxon>Metazoa</taxon>
        <taxon>Spiralia</taxon>
        <taxon>Gnathifera</taxon>
        <taxon>Rotifera</taxon>
        <taxon>Eurotatoria</taxon>
        <taxon>Monogononta</taxon>
        <taxon>Pseudotrocha</taxon>
        <taxon>Ploima</taxon>
        <taxon>Brachionidae</taxon>
        <taxon>Brachionus</taxon>
    </lineage>
</organism>
<name>A0A3M7QW80_BRAPC</name>
<keyword evidence="2" id="KW-1185">Reference proteome</keyword>
<dbReference type="Proteomes" id="UP000276133">
    <property type="component" value="Unassembled WGS sequence"/>
</dbReference>
<reference evidence="1 2" key="1">
    <citation type="journal article" date="2018" name="Sci. Rep.">
        <title>Genomic signatures of local adaptation to the degree of environmental predictability in rotifers.</title>
        <authorList>
            <person name="Franch-Gras L."/>
            <person name="Hahn C."/>
            <person name="Garcia-Roger E.M."/>
            <person name="Carmona M.J."/>
            <person name="Serra M."/>
            <person name="Gomez A."/>
        </authorList>
    </citation>
    <scope>NUCLEOTIDE SEQUENCE [LARGE SCALE GENOMIC DNA]</scope>
    <source>
        <strain evidence="1">HYR1</strain>
    </source>
</reference>
<gene>
    <name evidence="1" type="ORF">BpHYR1_051072</name>
</gene>
<evidence type="ECO:0000313" key="2">
    <source>
        <dbReference type="Proteomes" id="UP000276133"/>
    </source>
</evidence>
<comment type="caution">
    <text evidence="1">The sequence shown here is derived from an EMBL/GenBank/DDBJ whole genome shotgun (WGS) entry which is preliminary data.</text>
</comment>